<dbReference type="Gene3D" id="3.40.190.10">
    <property type="entry name" value="Periplasmic binding protein-like II"/>
    <property type="match status" value="2"/>
</dbReference>
<dbReference type="InterPro" id="IPR000847">
    <property type="entry name" value="LysR_HTH_N"/>
</dbReference>
<organism evidence="6 7">
    <name type="scientific">Pectobacterium punjabense</name>
    <dbReference type="NCBI Taxonomy" id="2108399"/>
    <lineage>
        <taxon>Bacteria</taxon>
        <taxon>Pseudomonadati</taxon>
        <taxon>Pseudomonadota</taxon>
        <taxon>Gammaproteobacteria</taxon>
        <taxon>Enterobacterales</taxon>
        <taxon>Pectobacteriaceae</taxon>
        <taxon>Pectobacterium</taxon>
    </lineage>
</organism>
<evidence type="ECO:0000259" key="5">
    <source>
        <dbReference type="PROSITE" id="PS50931"/>
    </source>
</evidence>
<dbReference type="Proteomes" id="UP000502681">
    <property type="component" value="Chromosome"/>
</dbReference>
<evidence type="ECO:0000256" key="2">
    <source>
        <dbReference type="ARBA" id="ARBA00023015"/>
    </source>
</evidence>
<keyword evidence="2" id="KW-0805">Transcription regulation</keyword>
<name>A0ABX6L414_9GAMM</name>
<evidence type="ECO:0000313" key="7">
    <source>
        <dbReference type="Proteomes" id="UP000502681"/>
    </source>
</evidence>
<dbReference type="Pfam" id="PF00126">
    <property type="entry name" value="HTH_1"/>
    <property type="match status" value="1"/>
</dbReference>
<dbReference type="InterPro" id="IPR036390">
    <property type="entry name" value="WH_DNA-bd_sf"/>
</dbReference>
<keyword evidence="3" id="KW-0238">DNA-binding</keyword>
<accession>A0ABX6L414</accession>
<evidence type="ECO:0000256" key="4">
    <source>
        <dbReference type="ARBA" id="ARBA00023163"/>
    </source>
</evidence>
<dbReference type="SUPFAM" id="SSF46785">
    <property type="entry name" value="Winged helix' DNA-binding domain"/>
    <property type="match status" value="1"/>
</dbReference>
<dbReference type="RefSeq" id="WP_107168474.1">
    <property type="nucleotide sequence ID" value="NZ_CP038498.1"/>
</dbReference>
<dbReference type="EMBL" id="CP038498">
    <property type="protein sequence ID" value="QJA20986.1"/>
    <property type="molecule type" value="Genomic_DNA"/>
</dbReference>
<dbReference type="GeneID" id="90764092"/>
<evidence type="ECO:0000256" key="3">
    <source>
        <dbReference type="ARBA" id="ARBA00023125"/>
    </source>
</evidence>
<evidence type="ECO:0000256" key="1">
    <source>
        <dbReference type="ARBA" id="ARBA00009437"/>
    </source>
</evidence>
<dbReference type="Pfam" id="PF03466">
    <property type="entry name" value="LysR_substrate"/>
    <property type="match status" value="1"/>
</dbReference>
<dbReference type="InterPro" id="IPR005119">
    <property type="entry name" value="LysR_subst-bd"/>
</dbReference>
<keyword evidence="7" id="KW-1185">Reference proteome</keyword>
<feature type="domain" description="HTH lysR-type" evidence="5">
    <location>
        <begin position="5"/>
        <end position="62"/>
    </location>
</feature>
<keyword evidence="4" id="KW-0804">Transcription</keyword>
<evidence type="ECO:0000313" key="6">
    <source>
        <dbReference type="EMBL" id="QJA20986.1"/>
    </source>
</evidence>
<sequence>MIDGLDIKHMRMFMLLTQEKNVSKVALKTDMSQQAVSAYLKRLRSFFPVEIFLRKNAGLQPTDYAIDLADKIGDILHAFDSISGEVEFLPQNYNKAINIMANEYAQLTILPAWFQSLRMEVPNLHFEVSDFNSKNHANALAGGDVDMVIGFSDHIDDGLIQKKLLTEHYSCVVRQSSLLNKPNDISSLPAVRFSTGPGNIEDIVDKCFEEAGIGNNILATLPCYTTLPAFMAINDVVAFIPSAIAKNPIFRIIPHGNNPEKFDISCSWHRKSQGNPLRKWLTQKLEVHLKKISSQQEGISIKYLSADS</sequence>
<dbReference type="SUPFAM" id="SSF53850">
    <property type="entry name" value="Periplasmic binding protein-like II"/>
    <property type="match status" value="1"/>
</dbReference>
<dbReference type="InterPro" id="IPR050389">
    <property type="entry name" value="LysR-type_TF"/>
</dbReference>
<dbReference type="PANTHER" id="PTHR30118">
    <property type="entry name" value="HTH-TYPE TRANSCRIPTIONAL REGULATOR LEUO-RELATED"/>
    <property type="match status" value="1"/>
</dbReference>
<gene>
    <name evidence="6" type="ORF">E2566_14155</name>
</gene>
<reference evidence="6 7" key="1">
    <citation type="submission" date="2019-04" db="EMBL/GenBank/DDBJ databases">
        <title>Whole Genome Sequencing of Pectobacterium punjabense SS95.</title>
        <authorList>
            <person name="Sarfraz S."/>
            <person name="Oulghazi S."/>
            <person name="Roques C."/>
            <person name="Vandecasteele C."/>
            <person name="Faure D."/>
        </authorList>
    </citation>
    <scope>NUCLEOTIDE SEQUENCE [LARGE SCALE GENOMIC DNA]</scope>
    <source>
        <strain evidence="6 7">SS95</strain>
    </source>
</reference>
<dbReference type="PROSITE" id="PS50931">
    <property type="entry name" value="HTH_LYSR"/>
    <property type="match status" value="1"/>
</dbReference>
<dbReference type="InterPro" id="IPR036388">
    <property type="entry name" value="WH-like_DNA-bd_sf"/>
</dbReference>
<dbReference type="Gene3D" id="1.10.10.10">
    <property type="entry name" value="Winged helix-like DNA-binding domain superfamily/Winged helix DNA-binding domain"/>
    <property type="match status" value="1"/>
</dbReference>
<dbReference type="PANTHER" id="PTHR30118:SF15">
    <property type="entry name" value="TRANSCRIPTIONAL REGULATORY PROTEIN"/>
    <property type="match status" value="1"/>
</dbReference>
<proteinExistence type="inferred from homology"/>
<protein>
    <submittedName>
        <fullName evidence="6">LysR family transcriptional regulator</fullName>
    </submittedName>
</protein>
<comment type="similarity">
    <text evidence="1">Belongs to the LysR transcriptional regulatory family.</text>
</comment>